<organism evidence="2 3">
    <name type="scientific">Trametes pubescens</name>
    <name type="common">White-rot fungus</name>
    <dbReference type="NCBI Taxonomy" id="154538"/>
    <lineage>
        <taxon>Eukaryota</taxon>
        <taxon>Fungi</taxon>
        <taxon>Dikarya</taxon>
        <taxon>Basidiomycota</taxon>
        <taxon>Agaricomycotina</taxon>
        <taxon>Agaricomycetes</taxon>
        <taxon>Polyporales</taxon>
        <taxon>Polyporaceae</taxon>
        <taxon>Trametes</taxon>
    </lineage>
</organism>
<dbReference type="SUPFAM" id="SSF102198">
    <property type="entry name" value="Putative cyclase"/>
    <property type="match status" value="1"/>
</dbReference>
<dbReference type="GO" id="GO:0004061">
    <property type="term" value="F:arylformamidase activity"/>
    <property type="evidence" value="ECO:0007669"/>
    <property type="project" value="InterPro"/>
</dbReference>
<proteinExistence type="inferred from homology"/>
<dbReference type="InterPro" id="IPR037175">
    <property type="entry name" value="KFase_sf"/>
</dbReference>
<dbReference type="OrthoDB" id="7108654at2759"/>
<dbReference type="PANTHER" id="PTHR31118">
    <property type="entry name" value="CYCLASE-LIKE PROTEIN 2"/>
    <property type="match status" value="1"/>
</dbReference>
<dbReference type="InterPro" id="IPR007325">
    <property type="entry name" value="KFase/CYL"/>
</dbReference>
<dbReference type="GO" id="GO:0019441">
    <property type="term" value="P:L-tryptophan catabolic process to kynurenine"/>
    <property type="evidence" value="ECO:0007669"/>
    <property type="project" value="InterPro"/>
</dbReference>
<accession>A0A1M2VFH8</accession>
<dbReference type="OMA" id="LHYRADG"/>
<evidence type="ECO:0000313" key="2">
    <source>
        <dbReference type="EMBL" id="OJT06287.1"/>
    </source>
</evidence>
<sequence length="226" mass="24343">MTPVYVDLSHTLDENIQVYPGDPTFSCCLVLTLAKDGNNVHSISLGSHSGTHVDAPYHFLEDGSKIDEIPLAAFVGNAVVIDVTSKSAKEHITWTDISPFADLISRKASLSEGVFVFFHTGWSRHWQSPMYFEHPFLTQDASQRLVDLGVKLIGVDTLSPDETLVDGGMPDFGVHEVVLGAGALIAENLTNLEAIAGGDWLVSLVPLKLKGCDGSPVRAFAWPATA</sequence>
<reference evidence="2 3" key="1">
    <citation type="submission" date="2016-10" db="EMBL/GenBank/DDBJ databases">
        <title>Genome sequence of the basidiomycete white-rot fungus Trametes pubescens.</title>
        <authorList>
            <person name="Makela M.R."/>
            <person name="Granchi Z."/>
            <person name="Peng M."/>
            <person name="De Vries R.P."/>
            <person name="Grigoriev I."/>
            <person name="Riley R."/>
            <person name="Hilden K."/>
        </authorList>
    </citation>
    <scope>NUCLEOTIDE SEQUENCE [LARGE SCALE GENOMIC DNA]</scope>
    <source>
        <strain evidence="2 3">FBCC735</strain>
    </source>
</reference>
<protein>
    <submittedName>
        <fullName evidence="2">Kynurenine formamidase</fullName>
    </submittedName>
</protein>
<dbReference type="Proteomes" id="UP000184267">
    <property type="component" value="Unassembled WGS sequence"/>
</dbReference>
<evidence type="ECO:0000313" key="3">
    <source>
        <dbReference type="Proteomes" id="UP000184267"/>
    </source>
</evidence>
<dbReference type="Pfam" id="PF04199">
    <property type="entry name" value="Cyclase"/>
    <property type="match status" value="1"/>
</dbReference>
<keyword evidence="3" id="KW-1185">Reference proteome</keyword>
<evidence type="ECO:0000256" key="1">
    <source>
        <dbReference type="ARBA" id="ARBA00007865"/>
    </source>
</evidence>
<dbReference type="AlphaFoldDB" id="A0A1M2VFH8"/>
<dbReference type="STRING" id="154538.A0A1M2VFH8"/>
<comment type="similarity">
    <text evidence="1">Belongs to the Cyclase 1 superfamily.</text>
</comment>
<dbReference type="Gene3D" id="3.50.30.50">
    <property type="entry name" value="Putative cyclase"/>
    <property type="match status" value="1"/>
</dbReference>
<name>A0A1M2VFH8_TRAPU</name>
<dbReference type="PANTHER" id="PTHR31118:SF12">
    <property type="entry name" value="CYCLASE-LIKE PROTEIN 2"/>
    <property type="match status" value="1"/>
</dbReference>
<gene>
    <name evidence="2" type="ORF">TRAPUB_2867</name>
</gene>
<comment type="caution">
    <text evidence="2">The sequence shown here is derived from an EMBL/GenBank/DDBJ whole genome shotgun (WGS) entry which is preliminary data.</text>
</comment>
<dbReference type="EMBL" id="MNAD01001330">
    <property type="protein sequence ID" value="OJT06287.1"/>
    <property type="molecule type" value="Genomic_DNA"/>
</dbReference>